<reference evidence="1 2" key="1">
    <citation type="submission" date="2019-11" db="EMBL/GenBank/DDBJ databases">
        <title>Whole genome sequence of Oryza granulata.</title>
        <authorList>
            <person name="Li W."/>
        </authorList>
    </citation>
    <scope>NUCLEOTIDE SEQUENCE [LARGE SCALE GENOMIC DNA]</scope>
    <source>
        <strain evidence="2">cv. Menghai</strain>
        <tissue evidence="1">Leaf</tissue>
    </source>
</reference>
<accession>A0A6G1BKN2</accession>
<protein>
    <submittedName>
        <fullName evidence="1">Uncharacterized protein</fullName>
    </submittedName>
</protein>
<proteinExistence type="predicted"/>
<dbReference type="AlphaFoldDB" id="A0A6G1BKN2"/>
<name>A0A6G1BKN2_9ORYZ</name>
<dbReference type="Proteomes" id="UP000479710">
    <property type="component" value="Unassembled WGS sequence"/>
</dbReference>
<gene>
    <name evidence="1" type="ORF">E2562_014739</name>
</gene>
<evidence type="ECO:0000313" key="1">
    <source>
        <dbReference type="EMBL" id="KAF0888519.1"/>
    </source>
</evidence>
<dbReference type="EMBL" id="SPHZ02000012">
    <property type="protein sequence ID" value="KAF0888519.1"/>
    <property type="molecule type" value="Genomic_DNA"/>
</dbReference>
<keyword evidence="2" id="KW-1185">Reference proteome</keyword>
<organism evidence="1 2">
    <name type="scientific">Oryza meyeriana var. granulata</name>
    <dbReference type="NCBI Taxonomy" id="110450"/>
    <lineage>
        <taxon>Eukaryota</taxon>
        <taxon>Viridiplantae</taxon>
        <taxon>Streptophyta</taxon>
        <taxon>Embryophyta</taxon>
        <taxon>Tracheophyta</taxon>
        <taxon>Spermatophyta</taxon>
        <taxon>Magnoliopsida</taxon>
        <taxon>Liliopsida</taxon>
        <taxon>Poales</taxon>
        <taxon>Poaceae</taxon>
        <taxon>BOP clade</taxon>
        <taxon>Oryzoideae</taxon>
        <taxon>Oryzeae</taxon>
        <taxon>Oryzinae</taxon>
        <taxon>Oryza</taxon>
        <taxon>Oryza meyeriana</taxon>
    </lineage>
</organism>
<evidence type="ECO:0000313" key="2">
    <source>
        <dbReference type="Proteomes" id="UP000479710"/>
    </source>
</evidence>
<comment type="caution">
    <text evidence="1">The sequence shown here is derived from an EMBL/GenBank/DDBJ whole genome shotgun (WGS) entry which is preliminary data.</text>
</comment>
<sequence length="113" mass="11882">MSQIDFPSPVQITPTAAAPHTHRAVHSAFAVTMISPPPYHLHPAAPVSPSIFPHALRTAADLRLPSLGLQLHALLAKTGLVDGPFSASVLLHLYATLALPRTPKSAYVSPGTL</sequence>